<dbReference type="Proteomes" id="UP000233398">
    <property type="component" value="Unassembled WGS sequence"/>
</dbReference>
<protein>
    <recommendedName>
        <fullName evidence="3">DNA-binding protein</fullName>
    </recommendedName>
</protein>
<organism evidence="1 2">
    <name type="scientific">Rhodohalobacter barkolensis</name>
    <dbReference type="NCBI Taxonomy" id="2053187"/>
    <lineage>
        <taxon>Bacteria</taxon>
        <taxon>Pseudomonadati</taxon>
        <taxon>Balneolota</taxon>
        <taxon>Balneolia</taxon>
        <taxon>Balneolales</taxon>
        <taxon>Balneolaceae</taxon>
        <taxon>Rhodohalobacter</taxon>
    </lineage>
</organism>
<dbReference type="OrthoDB" id="1524522at2"/>
<sequence>MNQLRKYTKKLLPLLIIVLFTGLILSRVFTPDRQQNIEVTTSANEAGEHRGKYAEVCGEVVSVQTIYQIDGEPTFINFGEEYPNQHFTGLIWGEDRAEWQTLPEDLYINRNICVEGYIQIHEGTPQIRINSTEQVRFQNGEAAN</sequence>
<evidence type="ECO:0000313" key="1">
    <source>
        <dbReference type="EMBL" id="PKD43688.1"/>
    </source>
</evidence>
<evidence type="ECO:0000313" key="2">
    <source>
        <dbReference type="Proteomes" id="UP000233398"/>
    </source>
</evidence>
<evidence type="ECO:0008006" key="3">
    <source>
        <dbReference type="Google" id="ProtNLM"/>
    </source>
</evidence>
<proteinExistence type="predicted"/>
<dbReference type="RefSeq" id="WP_101073228.1">
    <property type="nucleotide sequence ID" value="NZ_PISP01000002.1"/>
</dbReference>
<dbReference type="EMBL" id="PISP01000002">
    <property type="protein sequence ID" value="PKD43688.1"/>
    <property type="molecule type" value="Genomic_DNA"/>
</dbReference>
<reference evidence="1 2" key="1">
    <citation type="submission" date="2017-11" db="EMBL/GenBank/DDBJ databases">
        <title>Rhodohalobacter 15182 sp. nov., isolated from a salt lake.</title>
        <authorList>
            <person name="Han S."/>
        </authorList>
    </citation>
    <scope>NUCLEOTIDE SEQUENCE [LARGE SCALE GENOMIC DNA]</scope>
    <source>
        <strain evidence="1 2">15182</strain>
    </source>
</reference>
<accession>A0A2N0VHS2</accession>
<name>A0A2N0VHS2_9BACT</name>
<gene>
    <name evidence="1" type="ORF">CWD77_09000</name>
</gene>
<comment type="caution">
    <text evidence="1">The sequence shown here is derived from an EMBL/GenBank/DDBJ whole genome shotgun (WGS) entry which is preliminary data.</text>
</comment>
<keyword evidence="2" id="KW-1185">Reference proteome</keyword>
<dbReference type="AlphaFoldDB" id="A0A2N0VHS2"/>